<dbReference type="Proteomes" id="UP001213799">
    <property type="component" value="Unassembled WGS sequence"/>
</dbReference>
<gene>
    <name evidence="1" type="ORF">N7537_000575</name>
</gene>
<evidence type="ECO:0000313" key="1">
    <source>
        <dbReference type="EMBL" id="KAJ5615461.1"/>
    </source>
</evidence>
<dbReference type="AlphaFoldDB" id="A0AAD6EDZ2"/>
<name>A0AAD6EDZ2_9EURO</name>
<reference evidence="1" key="1">
    <citation type="journal article" date="2023" name="IMA Fungus">
        <title>Comparative genomic study of the Penicillium genus elucidates a diverse pangenome and 15 lateral gene transfer events.</title>
        <authorList>
            <person name="Petersen C."/>
            <person name="Sorensen T."/>
            <person name="Nielsen M.R."/>
            <person name="Sondergaard T.E."/>
            <person name="Sorensen J.L."/>
            <person name="Fitzpatrick D.A."/>
            <person name="Frisvad J.C."/>
            <person name="Nielsen K.L."/>
        </authorList>
    </citation>
    <scope>NUCLEOTIDE SEQUENCE</scope>
    <source>
        <strain evidence="1">IBT 12815</strain>
    </source>
</reference>
<organism evidence="1 2">
    <name type="scientific">Penicillium hordei</name>
    <dbReference type="NCBI Taxonomy" id="40994"/>
    <lineage>
        <taxon>Eukaryota</taxon>
        <taxon>Fungi</taxon>
        <taxon>Dikarya</taxon>
        <taxon>Ascomycota</taxon>
        <taxon>Pezizomycotina</taxon>
        <taxon>Eurotiomycetes</taxon>
        <taxon>Eurotiomycetidae</taxon>
        <taxon>Eurotiales</taxon>
        <taxon>Aspergillaceae</taxon>
        <taxon>Penicillium</taxon>
    </lineage>
</organism>
<dbReference type="GeneID" id="81581875"/>
<keyword evidence="2" id="KW-1185">Reference proteome</keyword>
<evidence type="ECO:0000313" key="2">
    <source>
        <dbReference type="Proteomes" id="UP001213799"/>
    </source>
</evidence>
<comment type="caution">
    <text evidence="1">The sequence shown here is derived from an EMBL/GenBank/DDBJ whole genome shotgun (WGS) entry which is preliminary data.</text>
</comment>
<protein>
    <submittedName>
        <fullName evidence="1">Uncharacterized protein</fullName>
    </submittedName>
</protein>
<sequence length="83" mass="9365">MSELYKAMSPIVPVLRGYRKCLDSDDHFFTCDYEIDHRTPDEAKLAEVISELHRTSVSSTGQVGFHVTVHDGIATRSPFMASY</sequence>
<reference evidence="1" key="2">
    <citation type="submission" date="2023-01" db="EMBL/GenBank/DDBJ databases">
        <authorList>
            <person name="Petersen C."/>
        </authorList>
    </citation>
    <scope>NUCLEOTIDE SEQUENCE</scope>
    <source>
        <strain evidence="1">IBT 12815</strain>
    </source>
</reference>
<dbReference type="RefSeq" id="XP_056756628.1">
    <property type="nucleotide sequence ID" value="XM_056891633.1"/>
</dbReference>
<proteinExistence type="predicted"/>
<dbReference type="EMBL" id="JAQJAE010000001">
    <property type="protein sequence ID" value="KAJ5615461.1"/>
    <property type="molecule type" value="Genomic_DNA"/>
</dbReference>
<accession>A0AAD6EDZ2</accession>